<evidence type="ECO:0000313" key="8">
    <source>
        <dbReference type="EMBL" id="ETW81213.1"/>
    </source>
</evidence>
<evidence type="ECO:0000256" key="3">
    <source>
        <dbReference type="ARBA" id="ARBA00023015"/>
    </source>
</evidence>
<dbReference type="GeneID" id="20674788"/>
<dbReference type="InterPro" id="IPR007219">
    <property type="entry name" value="XnlR_reg_dom"/>
</dbReference>
<evidence type="ECO:0000256" key="4">
    <source>
        <dbReference type="ARBA" id="ARBA00023163"/>
    </source>
</evidence>
<dbReference type="SUPFAM" id="SSF57701">
    <property type="entry name" value="Zn2/Cys6 DNA-binding domain"/>
    <property type="match status" value="1"/>
</dbReference>
<dbReference type="GO" id="GO:0003677">
    <property type="term" value="F:DNA binding"/>
    <property type="evidence" value="ECO:0007669"/>
    <property type="project" value="InterPro"/>
</dbReference>
<dbReference type="SMART" id="SM00066">
    <property type="entry name" value="GAL4"/>
    <property type="match status" value="1"/>
</dbReference>
<dbReference type="HOGENOM" id="CLU_022337_1_0_1"/>
<dbReference type="OrthoDB" id="2309723at2759"/>
<accession>W4K5X4</accession>
<feature type="domain" description="Zn(2)-C6 fungal-type" evidence="7">
    <location>
        <begin position="29"/>
        <end position="61"/>
    </location>
</feature>
<keyword evidence="2" id="KW-0479">Metal-binding</keyword>
<evidence type="ECO:0000259" key="7">
    <source>
        <dbReference type="PROSITE" id="PS50048"/>
    </source>
</evidence>
<dbReference type="PROSITE" id="PS00463">
    <property type="entry name" value="ZN2_CY6_FUNGAL_1"/>
    <property type="match status" value="1"/>
</dbReference>
<name>W4K5X4_HETIT</name>
<keyword evidence="4" id="KW-0804">Transcription</keyword>
<dbReference type="Gene3D" id="4.10.240.10">
    <property type="entry name" value="Zn(2)-C6 fungal-type DNA-binding domain"/>
    <property type="match status" value="1"/>
</dbReference>
<proteinExistence type="predicted"/>
<dbReference type="Proteomes" id="UP000030671">
    <property type="component" value="Unassembled WGS sequence"/>
</dbReference>
<dbReference type="PROSITE" id="PS50048">
    <property type="entry name" value="ZN2_CY6_FUNGAL_2"/>
    <property type="match status" value="1"/>
</dbReference>
<keyword evidence="5" id="KW-0539">Nucleus</keyword>
<dbReference type="GO" id="GO:0008270">
    <property type="term" value="F:zinc ion binding"/>
    <property type="evidence" value="ECO:0007669"/>
    <property type="project" value="InterPro"/>
</dbReference>
<organism evidence="8 9">
    <name type="scientific">Heterobasidion irregulare (strain TC 32-1)</name>
    <dbReference type="NCBI Taxonomy" id="747525"/>
    <lineage>
        <taxon>Eukaryota</taxon>
        <taxon>Fungi</taxon>
        <taxon>Dikarya</taxon>
        <taxon>Basidiomycota</taxon>
        <taxon>Agaricomycotina</taxon>
        <taxon>Agaricomycetes</taxon>
        <taxon>Russulales</taxon>
        <taxon>Bondarzewiaceae</taxon>
        <taxon>Heterobasidion</taxon>
        <taxon>Heterobasidion annosum species complex</taxon>
    </lineage>
</organism>
<dbReference type="InterPro" id="IPR001138">
    <property type="entry name" value="Zn2Cys6_DnaBD"/>
</dbReference>
<sequence length="615" mass="68335">MESSSSSRSDTRSDTHSSGSAGTLQRGKACLNCRRRKMKCDGIRPICGPCERSNRPDDCEYTDGQGRSRTQILEENISILEARIQELENPDTTPASVTLHDPHSAYYSRHSSPSAGISLHSPGASHSRGQSTPAIGARTADAMVQGTWSPADDPPLHVIQNLLDIFHQHAPQIGWFLNDTRFRHAALLPYGNINRPLPALLSVVYLWGTFFARLTSNSELPNEQLLLSRARTQIGHSMPSMPSHRILQTIQTYTLLATYLFVTGNYLEGRQYCNFAASLVMSCGLQKIRTEQLDRGFPTSIDAIDLTLPEPHDQIEEGERINAFWTSFSMDRCWAIALQTPTIISDSDVYGAQIDTPWPLEMETYERGQIYPNLRTSGTLRNFLGGINTGWPWEAQSWLAQTSKASALFERATRLAACWRPGIHIVFLQGREHEPDFSSLGIPDINSFYAEFLALDQRIDDFKSQLYPLVALDQVPSIMTRCSHTVHCLAHGATIQLHAAFALQNPASHNKCLAAGTAIMQANSDARVYEWPFMNPVVGVVWGAACKLFVNEIVSLHSFHVDPTTVPPNHERSIKDSLDRLQATLAIFAPTSALMSRHPNPASKFLQGRPNSPLH</sequence>
<feature type="region of interest" description="Disordered" evidence="6">
    <location>
        <begin position="1"/>
        <end position="24"/>
    </location>
</feature>
<dbReference type="GO" id="GO:0006351">
    <property type="term" value="P:DNA-templated transcription"/>
    <property type="evidence" value="ECO:0007669"/>
    <property type="project" value="InterPro"/>
</dbReference>
<dbReference type="GO" id="GO:0005634">
    <property type="term" value="C:nucleus"/>
    <property type="evidence" value="ECO:0007669"/>
    <property type="project" value="UniProtKB-SubCell"/>
</dbReference>
<comment type="subcellular location">
    <subcellularLocation>
        <location evidence="1">Nucleus</location>
    </subcellularLocation>
</comment>
<feature type="region of interest" description="Disordered" evidence="6">
    <location>
        <begin position="106"/>
        <end position="132"/>
    </location>
</feature>
<dbReference type="STRING" id="747525.W4K5X4"/>
<dbReference type="CDD" id="cd00067">
    <property type="entry name" value="GAL4"/>
    <property type="match status" value="1"/>
</dbReference>
<dbReference type="RefSeq" id="XP_009547875.1">
    <property type="nucleotide sequence ID" value="XM_009549580.1"/>
</dbReference>
<dbReference type="PANTHER" id="PTHR47338:SF29">
    <property type="entry name" value="ZN(2)-C6 FUNGAL-TYPE DOMAIN-CONTAINING PROTEIN"/>
    <property type="match status" value="1"/>
</dbReference>
<reference evidence="8 9" key="1">
    <citation type="journal article" date="2012" name="New Phytol.">
        <title>Insight into trade-off between wood decay and parasitism from the genome of a fungal forest pathogen.</title>
        <authorList>
            <person name="Olson A."/>
            <person name="Aerts A."/>
            <person name="Asiegbu F."/>
            <person name="Belbahri L."/>
            <person name="Bouzid O."/>
            <person name="Broberg A."/>
            <person name="Canback B."/>
            <person name="Coutinho P.M."/>
            <person name="Cullen D."/>
            <person name="Dalman K."/>
            <person name="Deflorio G."/>
            <person name="van Diepen L.T."/>
            <person name="Dunand C."/>
            <person name="Duplessis S."/>
            <person name="Durling M."/>
            <person name="Gonthier P."/>
            <person name="Grimwood J."/>
            <person name="Fossdal C.G."/>
            <person name="Hansson D."/>
            <person name="Henrissat B."/>
            <person name="Hietala A."/>
            <person name="Himmelstrand K."/>
            <person name="Hoffmeister D."/>
            <person name="Hogberg N."/>
            <person name="James T.Y."/>
            <person name="Karlsson M."/>
            <person name="Kohler A."/>
            <person name="Kues U."/>
            <person name="Lee Y.H."/>
            <person name="Lin Y.C."/>
            <person name="Lind M."/>
            <person name="Lindquist E."/>
            <person name="Lombard V."/>
            <person name="Lucas S."/>
            <person name="Lunden K."/>
            <person name="Morin E."/>
            <person name="Murat C."/>
            <person name="Park J."/>
            <person name="Raffaello T."/>
            <person name="Rouze P."/>
            <person name="Salamov A."/>
            <person name="Schmutz J."/>
            <person name="Solheim H."/>
            <person name="Stahlberg J."/>
            <person name="Velez H."/>
            <person name="de Vries R.P."/>
            <person name="Wiebenga A."/>
            <person name="Woodward S."/>
            <person name="Yakovlev I."/>
            <person name="Garbelotto M."/>
            <person name="Martin F."/>
            <person name="Grigoriev I.V."/>
            <person name="Stenlid J."/>
        </authorList>
    </citation>
    <scope>NUCLEOTIDE SEQUENCE [LARGE SCALE GENOMIC DNA]</scope>
    <source>
        <strain evidence="8 9">TC 32-1</strain>
    </source>
</reference>
<dbReference type="InterPro" id="IPR050815">
    <property type="entry name" value="TF_fung"/>
</dbReference>
<dbReference type="AlphaFoldDB" id="W4K5X4"/>
<dbReference type="KEGG" id="hir:HETIRDRAFT_434963"/>
<protein>
    <recommendedName>
        <fullName evidence="7">Zn(2)-C6 fungal-type domain-containing protein</fullName>
    </recommendedName>
</protein>
<keyword evidence="9" id="KW-1185">Reference proteome</keyword>
<dbReference type="InterPro" id="IPR036864">
    <property type="entry name" value="Zn2-C6_fun-type_DNA-bd_sf"/>
</dbReference>
<dbReference type="eggNOG" id="ENOG502QWTJ">
    <property type="taxonomic scope" value="Eukaryota"/>
</dbReference>
<evidence type="ECO:0000313" key="9">
    <source>
        <dbReference type="Proteomes" id="UP000030671"/>
    </source>
</evidence>
<dbReference type="InParanoid" id="W4K5X4"/>
<evidence type="ECO:0000256" key="6">
    <source>
        <dbReference type="SAM" id="MobiDB-lite"/>
    </source>
</evidence>
<dbReference type="EMBL" id="KI925459">
    <property type="protein sequence ID" value="ETW81213.1"/>
    <property type="molecule type" value="Genomic_DNA"/>
</dbReference>
<evidence type="ECO:0000256" key="5">
    <source>
        <dbReference type="ARBA" id="ARBA00023242"/>
    </source>
</evidence>
<dbReference type="PANTHER" id="PTHR47338">
    <property type="entry name" value="ZN(II)2CYS6 TRANSCRIPTION FACTOR (EUROFUNG)-RELATED"/>
    <property type="match status" value="1"/>
</dbReference>
<dbReference type="GO" id="GO:0000981">
    <property type="term" value="F:DNA-binding transcription factor activity, RNA polymerase II-specific"/>
    <property type="evidence" value="ECO:0007669"/>
    <property type="project" value="InterPro"/>
</dbReference>
<dbReference type="Pfam" id="PF00172">
    <property type="entry name" value="Zn_clus"/>
    <property type="match status" value="1"/>
</dbReference>
<keyword evidence="3" id="KW-0805">Transcription regulation</keyword>
<evidence type="ECO:0000256" key="1">
    <source>
        <dbReference type="ARBA" id="ARBA00004123"/>
    </source>
</evidence>
<gene>
    <name evidence="8" type="ORF">HETIRDRAFT_434963</name>
</gene>
<dbReference type="Pfam" id="PF04082">
    <property type="entry name" value="Fungal_trans"/>
    <property type="match status" value="1"/>
</dbReference>
<dbReference type="CDD" id="cd12148">
    <property type="entry name" value="fungal_TF_MHR"/>
    <property type="match status" value="1"/>
</dbReference>
<evidence type="ECO:0000256" key="2">
    <source>
        <dbReference type="ARBA" id="ARBA00022723"/>
    </source>
</evidence>